<evidence type="ECO:0000256" key="2">
    <source>
        <dbReference type="SAM" id="Phobius"/>
    </source>
</evidence>
<protein>
    <submittedName>
        <fullName evidence="3">Uncharacterized protein</fullName>
    </submittedName>
</protein>
<evidence type="ECO:0000313" key="3">
    <source>
        <dbReference type="EMBL" id="ASU03821.1"/>
    </source>
</evidence>
<feature type="region of interest" description="Disordered" evidence="1">
    <location>
        <begin position="1"/>
        <end position="21"/>
    </location>
</feature>
<keyword evidence="2" id="KW-1133">Transmembrane helix</keyword>
<evidence type="ECO:0000256" key="1">
    <source>
        <dbReference type="SAM" id="MobiDB-lite"/>
    </source>
</evidence>
<keyword evidence="2" id="KW-0472">Membrane</keyword>
<dbReference type="EMBL" id="MF459647">
    <property type="protein sequence ID" value="ASU03821.1"/>
    <property type="molecule type" value="Genomic_DNA"/>
</dbReference>
<dbReference type="Proteomes" id="UP000222624">
    <property type="component" value="Genome"/>
</dbReference>
<evidence type="ECO:0000313" key="4">
    <source>
        <dbReference type="Proteomes" id="UP000222624"/>
    </source>
</evidence>
<feature type="transmembrane region" description="Helical" evidence="2">
    <location>
        <begin position="78"/>
        <end position="97"/>
    </location>
</feature>
<proteinExistence type="predicted"/>
<feature type="transmembrane region" description="Helical" evidence="2">
    <location>
        <begin position="40"/>
        <end position="58"/>
    </location>
</feature>
<accession>A0A223LIH2</accession>
<name>A0A223LIH2_9CAUD</name>
<keyword evidence="2" id="KW-0812">Transmembrane</keyword>
<organism evidence="3 4">
    <name type="scientific">Erwinia phage vB_EamM_Joad</name>
    <dbReference type="NCBI Taxonomy" id="2026081"/>
    <lineage>
        <taxon>Viruses</taxon>
        <taxon>Duplodnaviria</taxon>
        <taxon>Heunggongvirae</taxon>
        <taxon>Uroviricota</taxon>
        <taxon>Caudoviricetes</taxon>
        <taxon>Chimalliviridae</taxon>
        <taxon>Risingsunvirus</taxon>
        <taxon>Risingsunvirus risingsun</taxon>
    </lineage>
</organism>
<feature type="compositionally biased region" description="Polar residues" evidence="1">
    <location>
        <begin position="1"/>
        <end position="16"/>
    </location>
</feature>
<sequence>MTQQSNGNEGNTSPVTEESDVLNHDQGLERNLFGKWTIRLRNLGGIVATITVCAMAVLNGYTTHVSVSSKIGWPSELTMFIMNIGPIVVAFTFMNANKTISTIMQFKSVAEKLRTKAADVIRPTKDDAPPQ</sequence>
<reference evidence="4" key="1">
    <citation type="submission" date="2017-07" db="EMBL/GenBank/DDBJ databases">
        <authorList>
            <person name="Bickmore M.X."/>
            <person name="Vaden K."/>
            <person name="Brady T.S."/>
            <person name="Tateoka O.B."/>
            <person name="Carter J.L."/>
            <person name="Pape J.A."/>
            <person name="Robinson D.M."/>
            <person name="Russell K.A."/>
            <person name="Staley L.A."/>
            <person name="Stettler J.M."/>
            <person name="Townsend M.H."/>
            <person name="Wienclaw T."/>
            <person name="Williamson T.L."/>
            <person name="Kruger J.L."/>
            <person name="Berg J.A."/>
            <person name="Sharma R."/>
            <person name="Payne A.M."/>
            <person name="Fajardo C.P."/>
            <person name="Breakwell D.P."/>
            <person name="Hope S."/>
            <person name="Grose J.H."/>
        </authorList>
    </citation>
    <scope>NUCLEOTIDE SEQUENCE [LARGE SCALE GENOMIC DNA]</scope>
</reference>
<gene>
    <name evidence="3" type="ORF">JOAD_94</name>
</gene>